<dbReference type="EMBL" id="VUJU01000811">
    <property type="protein sequence ID" value="KAF0768232.1"/>
    <property type="molecule type" value="Genomic_DNA"/>
</dbReference>
<dbReference type="Proteomes" id="UP000478052">
    <property type="component" value="Unassembled WGS sequence"/>
</dbReference>
<dbReference type="PANTHER" id="PTHR12001">
    <property type="entry name" value="GERANYLGERANYL PYROPHOSPHATE SYNTHASE"/>
    <property type="match status" value="1"/>
</dbReference>
<evidence type="ECO:0000313" key="3">
    <source>
        <dbReference type="Proteomes" id="UP000478052"/>
    </source>
</evidence>
<dbReference type="InterPro" id="IPR008949">
    <property type="entry name" value="Isoprenoid_synthase_dom_sf"/>
</dbReference>
<accession>A0A6G0ZC37</accession>
<evidence type="ECO:0000256" key="1">
    <source>
        <dbReference type="SAM" id="MobiDB-lite"/>
    </source>
</evidence>
<dbReference type="GO" id="GO:0004659">
    <property type="term" value="F:prenyltransferase activity"/>
    <property type="evidence" value="ECO:0007669"/>
    <property type="project" value="TreeGrafter"/>
</dbReference>
<dbReference type="AlphaFoldDB" id="A0A6G0ZC37"/>
<dbReference type="Gene3D" id="1.10.600.10">
    <property type="entry name" value="Farnesyl Diphosphate Synthase"/>
    <property type="match status" value="2"/>
</dbReference>
<sequence length="873" mass="97102">YTAHAIVLHQKNRRASISVDCRNSEPTAVMKIARSPTAVRMLQNSLAAQIRSPGDRSQSQLYTSSSAATVTTTTMTTQLNGNYRLQKPNWDRAVSEAEKIVGYPSSFMSLRWLFSDEIANVALHLRRMVNSNHPLLKTVKGLLYNGQNTMQAWGLIVLLVSKAAGHMNVNRSADEDKSGVLRSQRALAEIAEMIRTSHLMHNGLINIYPKMFSEPIDQNDMSYGNKIGLLSGDYLLANSFNELSMLKNQNLMELISSALRDLSEAEFVGRRDSQNNPLPSPFEPLDRKHDSTRLQFNPLQSSSEQQQSDMPLTPALRDWTKRNVLSTGSLLGKSCQGALLLAGHGEQLQKQGFLFGKHLSLAWQAYLDLEPFLSDSIYSLGMSFGLTSAPVMFHLEHDSSLFKEIDKGVNSVQDIDYVKVHDVVIKGPGINYTKQLQKEHSEKAMEILNNSASAVVCYRRPYASSATAVHNSNQQKPDWNRAVSEAEKIVGYPTSFLSLRWLLSDEIANVALHLRKLVGSNHPLLKTAKGLLYNGRNNMQAWGLIVLLISKAAGHLNVDEMEEDKAAGVLHSQRALAEVTEMIRTSHLVHNGLVNIYPGLYPEPVILNDMAFGNKIALLSGDYLLSNSCAELASLRNQDLVQLISSALRDLSEAEFVGRRDSQNNPLPSPFEPLNRQFNSKLPLNPLEPSDSLGNMPLTPALQDWTKRNVLSAGSLLGKSCQGTLALAGHGIELQKQGFLFGKHLSLAWQAYLDLEPFMPGSPYSLGISFNLTSAPVMFHLEHDPSLFEEIDKGVNSVQDVDYAKIHSIVMKGPGIDYTKQLQKEHSRKAMEVLELQVPMINWDIVILEYTYLWFFSSDRSAPLMVSPHITCM</sequence>
<name>A0A6G0ZC37_APHCR</name>
<dbReference type="GO" id="GO:1990234">
    <property type="term" value="C:transferase complex"/>
    <property type="evidence" value="ECO:0007669"/>
    <property type="project" value="TreeGrafter"/>
</dbReference>
<dbReference type="SUPFAM" id="SSF48576">
    <property type="entry name" value="Terpenoid synthases"/>
    <property type="match status" value="2"/>
</dbReference>
<keyword evidence="3" id="KW-1185">Reference proteome</keyword>
<feature type="non-terminal residue" evidence="2">
    <location>
        <position position="1"/>
    </location>
</feature>
<dbReference type="GO" id="GO:0005739">
    <property type="term" value="C:mitochondrion"/>
    <property type="evidence" value="ECO:0007669"/>
    <property type="project" value="TreeGrafter"/>
</dbReference>
<reference evidence="2 3" key="1">
    <citation type="submission" date="2019-08" db="EMBL/GenBank/DDBJ databases">
        <title>Whole genome of Aphis craccivora.</title>
        <authorList>
            <person name="Voronova N.V."/>
            <person name="Shulinski R.S."/>
            <person name="Bandarenka Y.V."/>
            <person name="Zhorov D.G."/>
            <person name="Warner D."/>
        </authorList>
    </citation>
    <scope>NUCLEOTIDE SEQUENCE [LARGE SCALE GENOMIC DNA]</scope>
    <source>
        <strain evidence="2">180601</strain>
        <tissue evidence="2">Whole Body</tissue>
    </source>
</reference>
<dbReference type="GO" id="GO:0006744">
    <property type="term" value="P:ubiquinone biosynthetic process"/>
    <property type="evidence" value="ECO:0007669"/>
    <property type="project" value="TreeGrafter"/>
</dbReference>
<organism evidence="2 3">
    <name type="scientific">Aphis craccivora</name>
    <name type="common">Cowpea aphid</name>
    <dbReference type="NCBI Taxonomy" id="307492"/>
    <lineage>
        <taxon>Eukaryota</taxon>
        <taxon>Metazoa</taxon>
        <taxon>Ecdysozoa</taxon>
        <taxon>Arthropoda</taxon>
        <taxon>Hexapoda</taxon>
        <taxon>Insecta</taxon>
        <taxon>Pterygota</taxon>
        <taxon>Neoptera</taxon>
        <taxon>Paraneoptera</taxon>
        <taxon>Hemiptera</taxon>
        <taxon>Sternorrhyncha</taxon>
        <taxon>Aphidomorpha</taxon>
        <taxon>Aphidoidea</taxon>
        <taxon>Aphididae</taxon>
        <taxon>Aphidini</taxon>
        <taxon>Aphis</taxon>
        <taxon>Aphis</taxon>
    </lineage>
</organism>
<dbReference type="OrthoDB" id="9983019at2759"/>
<comment type="caution">
    <text evidence="2">The sequence shown here is derived from an EMBL/GenBank/DDBJ whole genome shotgun (WGS) entry which is preliminary data.</text>
</comment>
<protein>
    <submittedName>
        <fullName evidence="2">Decaprenyl-diphosphate synthase subunit 2-like</fullName>
    </submittedName>
</protein>
<feature type="region of interest" description="Disordered" evidence="1">
    <location>
        <begin position="268"/>
        <end position="287"/>
    </location>
</feature>
<gene>
    <name evidence="2" type="ORF">FWK35_00002290</name>
</gene>
<evidence type="ECO:0000313" key="2">
    <source>
        <dbReference type="EMBL" id="KAF0768232.1"/>
    </source>
</evidence>
<dbReference type="PANTHER" id="PTHR12001:SF55">
    <property type="entry name" value="ALL TRANS-POLYPRENYL-DIPHOSPHATE SYNTHASE PDSS2"/>
    <property type="match status" value="1"/>
</dbReference>
<dbReference type="GO" id="GO:0008299">
    <property type="term" value="P:isoprenoid biosynthetic process"/>
    <property type="evidence" value="ECO:0007669"/>
    <property type="project" value="TreeGrafter"/>
</dbReference>
<proteinExistence type="predicted"/>